<protein>
    <submittedName>
        <fullName evidence="2">Uncharacterized protein</fullName>
    </submittedName>
</protein>
<reference evidence="2 3" key="1">
    <citation type="submission" date="2019-08" db="EMBL/GenBank/DDBJ databases">
        <authorList>
            <person name="Dhanesh K."/>
            <person name="Kumar G."/>
            <person name="Sasikala C."/>
            <person name="Venkata Ramana C."/>
        </authorList>
    </citation>
    <scope>NUCLEOTIDE SEQUENCE [LARGE SCALE GENOMIC DNA]</scope>
    <source>
        <strain evidence="2 3">JC645</strain>
    </source>
</reference>
<dbReference type="RefSeq" id="WP_150078916.1">
    <property type="nucleotide sequence ID" value="NZ_VWOX01000016.1"/>
</dbReference>
<evidence type="ECO:0000256" key="1">
    <source>
        <dbReference type="SAM" id="MobiDB-lite"/>
    </source>
</evidence>
<name>A0A5M6CXA2_9BACT</name>
<keyword evidence="3" id="KW-1185">Reference proteome</keyword>
<evidence type="ECO:0000313" key="3">
    <source>
        <dbReference type="Proteomes" id="UP000324479"/>
    </source>
</evidence>
<accession>A0A5M6CXA2</accession>
<evidence type="ECO:0000313" key="2">
    <source>
        <dbReference type="EMBL" id="KAA5539854.1"/>
    </source>
</evidence>
<proteinExistence type="predicted"/>
<sequence>MARRKTEVRFHAAVDLSVIHAAFVVATGGPCGDAKTEAALVGPTTEINTRLISASVDVRGFWSALFAAVAAKQAARDACEPALLAAGCSELQVDQTAPAIASRLDECRIAFAKRFPKLREQLQLRSGPLKDRWQTYGPGLLIQTAGQIWAAAPPDDWWPPRIDVLLVQPMRGGDGGFDSSEGRVWMEAMLTDADPQVSELFRLAYWITRVAVGRHLSATLGVPSEPSAPEDFGSGTHRVSSLPWDLGCVPVVLAAGHELEILRTDKLPIADAIRLWRLGDPAVGQVVDQWWQQWGDSKAPTPVALKALDRMLEPLRRAGEAAGGAARRGSANTTEHPRR</sequence>
<gene>
    <name evidence="2" type="ORF">FYK55_22650</name>
</gene>
<dbReference type="Proteomes" id="UP000324479">
    <property type="component" value="Unassembled WGS sequence"/>
</dbReference>
<organism evidence="2 3">
    <name type="scientific">Roseiconus nitratireducens</name>
    <dbReference type="NCBI Taxonomy" id="2605748"/>
    <lineage>
        <taxon>Bacteria</taxon>
        <taxon>Pseudomonadati</taxon>
        <taxon>Planctomycetota</taxon>
        <taxon>Planctomycetia</taxon>
        <taxon>Pirellulales</taxon>
        <taxon>Pirellulaceae</taxon>
        <taxon>Roseiconus</taxon>
    </lineage>
</organism>
<feature type="region of interest" description="Disordered" evidence="1">
    <location>
        <begin position="318"/>
        <end position="339"/>
    </location>
</feature>
<comment type="caution">
    <text evidence="2">The sequence shown here is derived from an EMBL/GenBank/DDBJ whole genome shotgun (WGS) entry which is preliminary data.</text>
</comment>
<dbReference type="AlphaFoldDB" id="A0A5M6CXA2"/>
<dbReference type="EMBL" id="VWOX01000016">
    <property type="protein sequence ID" value="KAA5539854.1"/>
    <property type="molecule type" value="Genomic_DNA"/>
</dbReference>